<gene>
    <name evidence="2" type="ORF">GOHSU_59_00080</name>
</gene>
<dbReference type="Pfam" id="PF20789">
    <property type="entry name" value="4HBT_3C"/>
    <property type="match status" value="1"/>
</dbReference>
<accession>L7LCR0</accession>
<name>L7LCR0_9ACTN</name>
<proteinExistence type="predicted"/>
<organism evidence="2 3">
    <name type="scientific">Gordonia hirsuta DSM 44140 = NBRC 16056</name>
    <dbReference type="NCBI Taxonomy" id="1121927"/>
    <lineage>
        <taxon>Bacteria</taxon>
        <taxon>Bacillati</taxon>
        <taxon>Actinomycetota</taxon>
        <taxon>Actinomycetes</taxon>
        <taxon>Mycobacteriales</taxon>
        <taxon>Gordoniaceae</taxon>
        <taxon>Gordonia</taxon>
    </lineage>
</organism>
<dbReference type="InterPro" id="IPR042171">
    <property type="entry name" value="Acyl-CoA_hotdog"/>
</dbReference>
<dbReference type="Gene3D" id="2.40.160.210">
    <property type="entry name" value="Acyl-CoA thioesterase, double hotdog domain"/>
    <property type="match status" value="1"/>
</dbReference>
<evidence type="ECO:0000313" key="3">
    <source>
        <dbReference type="Proteomes" id="UP000053405"/>
    </source>
</evidence>
<dbReference type="STRING" id="1121927.GOHSU_59_00080"/>
<feature type="domain" description="Acyl-CoA thioesterase-like C-terminal" evidence="1">
    <location>
        <begin position="145"/>
        <end position="252"/>
    </location>
</feature>
<dbReference type="InterPro" id="IPR049450">
    <property type="entry name" value="ACOT8-like_C"/>
</dbReference>
<dbReference type="OrthoDB" id="4968093at2"/>
<dbReference type="Proteomes" id="UP000053405">
    <property type="component" value="Unassembled WGS sequence"/>
</dbReference>
<dbReference type="RefSeq" id="WP_005943910.1">
    <property type="nucleotide sequence ID" value="NZ_ATVK01000030.1"/>
</dbReference>
<sequence length="277" mass="30350">MAEYTFFTQDDRSRYLPTPMALSLWGPDALNGPAVCSVAAHTVESEHRRDGWRPARFTIELFKSARRLPTVVHTHVERAGGRIMVVGFEVVQQENDEDILVAKGVTVFLRESTDPPGARWQRPADELTFMPPAIADDDPRPWFGGDAGWSHEMTDYQNAGRHRMWSKPIPVCPAAPLTPFQRAVITAESASLMTNWGEGGIGFINGDLTVALARLPQGDRVGVEADTHLSSDGISVGTVSLYDQTGPFGTATVTALANTHAMIDFANRPRPPIWSAE</sequence>
<dbReference type="EMBL" id="BANT01000059">
    <property type="protein sequence ID" value="GAC58915.1"/>
    <property type="molecule type" value="Genomic_DNA"/>
</dbReference>
<dbReference type="eggNOG" id="COG2050">
    <property type="taxonomic scope" value="Bacteria"/>
</dbReference>
<keyword evidence="3" id="KW-1185">Reference proteome</keyword>
<evidence type="ECO:0000313" key="2">
    <source>
        <dbReference type="EMBL" id="GAC58915.1"/>
    </source>
</evidence>
<evidence type="ECO:0000259" key="1">
    <source>
        <dbReference type="Pfam" id="PF20789"/>
    </source>
</evidence>
<dbReference type="AlphaFoldDB" id="L7LCR0"/>
<protein>
    <recommendedName>
        <fullName evidence="1">Acyl-CoA thioesterase-like C-terminal domain-containing protein</fullName>
    </recommendedName>
</protein>
<comment type="caution">
    <text evidence="2">The sequence shown here is derived from an EMBL/GenBank/DDBJ whole genome shotgun (WGS) entry which is preliminary data.</text>
</comment>
<reference evidence="2 3" key="1">
    <citation type="submission" date="2012-12" db="EMBL/GenBank/DDBJ databases">
        <title>Whole genome shotgun sequence of Gordonia hirsuta NBRC 16056.</title>
        <authorList>
            <person name="Isaki-Nakamura S."/>
            <person name="Hosoyama A."/>
            <person name="Tsuchikane K."/>
            <person name="Katsumata H."/>
            <person name="Baba S."/>
            <person name="Yamazaki S."/>
            <person name="Fujita N."/>
        </authorList>
    </citation>
    <scope>NUCLEOTIDE SEQUENCE [LARGE SCALE GENOMIC DNA]</scope>
    <source>
        <strain evidence="2 3">NBRC 16056</strain>
    </source>
</reference>